<dbReference type="AlphaFoldDB" id="A0A9N9DY49"/>
<reference evidence="1" key="1">
    <citation type="submission" date="2021-06" db="EMBL/GenBank/DDBJ databases">
        <authorList>
            <person name="Kallberg Y."/>
            <person name="Tangrot J."/>
            <person name="Rosling A."/>
        </authorList>
    </citation>
    <scope>NUCLEOTIDE SEQUENCE</scope>
    <source>
        <strain evidence="1">FL966</strain>
    </source>
</reference>
<accession>A0A9N9DY49</accession>
<sequence length="89" mass="10474">MKKTAQKSLPENSFLPTKKLLKNNSKHSFLVENYSKPASKYQRELPEISSKMSKNLLKSNLKMFKENCQKTTPRCQRELLENNILKRVF</sequence>
<name>A0A9N9DY49_9GLOM</name>
<keyword evidence="2" id="KW-1185">Reference proteome</keyword>
<evidence type="ECO:0000313" key="2">
    <source>
        <dbReference type="Proteomes" id="UP000789759"/>
    </source>
</evidence>
<gene>
    <name evidence="1" type="ORF">CPELLU_LOCUS9546</name>
</gene>
<dbReference type="Proteomes" id="UP000789759">
    <property type="component" value="Unassembled WGS sequence"/>
</dbReference>
<comment type="caution">
    <text evidence="1">The sequence shown here is derived from an EMBL/GenBank/DDBJ whole genome shotgun (WGS) entry which is preliminary data.</text>
</comment>
<protein>
    <submittedName>
        <fullName evidence="1">24449_t:CDS:1</fullName>
    </submittedName>
</protein>
<proteinExistence type="predicted"/>
<dbReference type="EMBL" id="CAJVQA010007348">
    <property type="protein sequence ID" value="CAG8655414.1"/>
    <property type="molecule type" value="Genomic_DNA"/>
</dbReference>
<organism evidence="1 2">
    <name type="scientific">Cetraspora pellucida</name>
    <dbReference type="NCBI Taxonomy" id="1433469"/>
    <lineage>
        <taxon>Eukaryota</taxon>
        <taxon>Fungi</taxon>
        <taxon>Fungi incertae sedis</taxon>
        <taxon>Mucoromycota</taxon>
        <taxon>Glomeromycotina</taxon>
        <taxon>Glomeromycetes</taxon>
        <taxon>Diversisporales</taxon>
        <taxon>Gigasporaceae</taxon>
        <taxon>Cetraspora</taxon>
    </lineage>
</organism>
<evidence type="ECO:0000313" key="1">
    <source>
        <dbReference type="EMBL" id="CAG8655414.1"/>
    </source>
</evidence>